<dbReference type="OrthoDB" id="8738207at2"/>
<name>A0A4R4ZCE9_9PSEU</name>
<accession>A0A4R4ZCE9</accession>
<feature type="transmembrane region" description="Helical" evidence="1">
    <location>
        <begin position="250"/>
        <end position="269"/>
    </location>
</feature>
<protein>
    <submittedName>
        <fullName evidence="3">C4-dicarboxylate ABC transporter</fullName>
    </submittedName>
</protein>
<feature type="transmembrane region" description="Helical" evidence="1">
    <location>
        <begin position="424"/>
        <end position="446"/>
    </location>
</feature>
<evidence type="ECO:0000256" key="1">
    <source>
        <dbReference type="SAM" id="Phobius"/>
    </source>
</evidence>
<proteinExistence type="predicted"/>
<organism evidence="3 4">
    <name type="scientific">Saccharopolyspora elongata</name>
    <dbReference type="NCBI Taxonomy" id="2530387"/>
    <lineage>
        <taxon>Bacteria</taxon>
        <taxon>Bacillati</taxon>
        <taxon>Actinomycetota</taxon>
        <taxon>Actinomycetes</taxon>
        <taxon>Pseudonocardiales</taxon>
        <taxon>Pseudonocardiaceae</taxon>
        <taxon>Saccharopolyspora</taxon>
    </lineage>
</organism>
<feature type="transmembrane region" description="Helical" evidence="1">
    <location>
        <begin position="17"/>
        <end position="36"/>
    </location>
</feature>
<comment type="caution">
    <text evidence="3">The sequence shown here is derived from an EMBL/GenBank/DDBJ whole genome shotgun (WGS) entry which is preliminary data.</text>
</comment>
<feature type="transmembrane region" description="Helical" evidence="1">
    <location>
        <begin position="343"/>
        <end position="369"/>
    </location>
</feature>
<feature type="transmembrane region" description="Helical" evidence="1">
    <location>
        <begin position="375"/>
        <end position="397"/>
    </location>
</feature>
<dbReference type="Proteomes" id="UP000294947">
    <property type="component" value="Unassembled WGS sequence"/>
</dbReference>
<feature type="transmembrane region" description="Helical" evidence="1">
    <location>
        <begin position="150"/>
        <end position="173"/>
    </location>
</feature>
<feature type="domain" description="Dicarboxylate carrier MatC N-terminal" evidence="2">
    <location>
        <begin position="17"/>
        <end position="163"/>
    </location>
</feature>
<keyword evidence="4" id="KW-1185">Reference proteome</keyword>
<evidence type="ECO:0000313" key="3">
    <source>
        <dbReference type="EMBL" id="TDD56111.1"/>
    </source>
</evidence>
<feature type="transmembrane region" description="Helical" evidence="1">
    <location>
        <begin position="185"/>
        <end position="209"/>
    </location>
</feature>
<dbReference type="InterPro" id="IPR009827">
    <property type="entry name" value="MatC_N"/>
</dbReference>
<sequence>MQSGGPRCGPGSTGSEMASQVLALLVLAVAFLVATVRPVHMGVLALAAALGVGTTLGGASLDDVLSGFPVDIMLLLLGVTYLFGIARSNGALDWMIDRLVRATGNRVALLPALFFALSLAVASFGSPLAAVVLIPIGLSFAGRNGLSPVVMGLAMATGGSAGSFAPISLFGLITTSIAGRSGIEVNPLLLFGAAIGINVVLFAAGSVLFRRALVAEAAPDEEPDAVPGSGGGAGETALLTRTGTATRLSVFQRLTIVTLALLVVLVVVLTAAGLEVNVGAVALGLGVVLALCFTKETAQAVKEIDWSTILLVGGIATYVGVLDGMGAVQLVAEVGAAIPSPLLAAFILCLCGGLISAFGSTTALLAIIIPLALPLVAAGGVPAAGVICALALSSSLVDINPMSTIGATVVASGPERIRAAMRKFFFRWGFSMVLVGPVVTCAFLVLPGMLA</sequence>
<evidence type="ECO:0000313" key="4">
    <source>
        <dbReference type="Proteomes" id="UP000294947"/>
    </source>
</evidence>
<dbReference type="EMBL" id="SMKW01000002">
    <property type="protein sequence ID" value="TDD56111.1"/>
    <property type="molecule type" value="Genomic_DNA"/>
</dbReference>
<feature type="transmembrane region" description="Helical" evidence="1">
    <location>
        <begin position="107"/>
        <end position="138"/>
    </location>
</feature>
<keyword evidence="1" id="KW-0472">Membrane</keyword>
<gene>
    <name evidence="3" type="ORF">E1288_02895</name>
</gene>
<keyword evidence="1" id="KW-1133">Transmembrane helix</keyword>
<feature type="transmembrane region" description="Helical" evidence="1">
    <location>
        <begin position="306"/>
        <end position="331"/>
    </location>
</feature>
<feature type="transmembrane region" description="Helical" evidence="1">
    <location>
        <begin position="276"/>
        <end position="294"/>
    </location>
</feature>
<reference evidence="3 4" key="1">
    <citation type="submission" date="2019-03" db="EMBL/GenBank/DDBJ databases">
        <title>Draft genome sequences of novel Actinobacteria.</title>
        <authorList>
            <person name="Sahin N."/>
            <person name="Ay H."/>
            <person name="Saygin H."/>
        </authorList>
    </citation>
    <scope>NUCLEOTIDE SEQUENCE [LARGE SCALE GENOMIC DNA]</scope>
    <source>
        <strain evidence="3 4">7K502</strain>
    </source>
</reference>
<dbReference type="Pfam" id="PF07158">
    <property type="entry name" value="MatC_N"/>
    <property type="match status" value="1"/>
</dbReference>
<dbReference type="AlphaFoldDB" id="A0A4R4ZCE9"/>
<evidence type="ECO:0000259" key="2">
    <source>
        <dbReference type="Pfam" id="PF07158"/>
    </source>
</evidence>
<keyword evidence="1" id="KW-0812">Transmembrane</keyword>
<feature type="transmembrane region" description="Helical" evidence="1">
    <location>
        <begin position="43"/>
        <end position="61"/>
    </location>
</feature>
<feature type="transmembrane region" description="Helical" evidence="1">
    <location>
        <begin position="67"/>
        <end position="86"/>
    </location>
</feature>